<reference evidence="2" key="1">
    <citation type="journal article" date="2011" name="Proc. Natl. Acad. Sci. U.S.A.">
        <title>A quorum-sensing molecule acts as a morphogen controlling gas vesicle organelle biogenesis and adaptive flotation in an enterobacterium.</title>
        <authorList>
            <person name="Ramsay J.P."/>
            <person name="Williamson N.R."/>
            <person name="Spring D.R."/>
            <person name="Salmond G.P."/>
        </authorList>
    </citation>
    <scope>NUCLEOTIDE SEQUENCE</scope>
</reference>
<dbReference type="InterPro" id="IPR019734">
    <property type="entry name" value="TPR_rpt"/>
</dbReference>
<dbReference type="Proteomes" id="UP000017700">
    <property type="component" value="Chromosome"/>
</dbReference>
<reference evidence="4" key="6">
    <citation type="submission" date="2017-11" db="EMBL/GenBank/DDBJ databases">
        <title>Complete genome sequence of Serratia sp. ATCC 39006.</title>
        <authorList>
            <person name="Hampton H.G."/>
            <person name="Jackson S.A."/>
            <person name="Jauregui R."/>
            <person name="Poulter G.T.M."/>
            <person name="Salmond G.P.C."/>
            <person name="Fineran P.C."/>
        </authorList>
    </citation>
    <scope>NUCLEOTIDE SEQUENCE</scope>
    <source>
        <strain evidence="4">ATCC 39006</strain>
    </source>
</reference>
<accession>M9WRA3</accession>
<feature type="repeat" description="TPR" evidence="1">
    <location>
        <begin position="25"/>
        <end position="58"/>
    </location>
</feature>
<keyword evidence="1" id="KW-0802">TPR repeat</keyword>
<sequence length="99" mass="11385">MLSVCFRQRVCTMVNTTNDINAATRGLLLRMGNAWFEQDELRQAVDIYLKIIEQYPDSKESKTAQTALLTISQRYERDGLFRLSLDILERVGEITPTSI</sequence>
<dbReference type="InterPro" id="IPR011990">
    <property type="entry name" value="TPR-like_helical_dom_sf"/>
</dbReference>
<dbReference type="Proteomes" id="UP000233778">
    <property type="component" value="Chromosome"/>
</dbReference>
<evidence type="ECO:0000313" key="3">
    <source>
        <dbReference type="EMBL" id="AUG98566.1"/>
    </source>
</evidence>
<gene>
    <name evidence="2" type="primary">gvpX</name>
    <name evidence="3" type="ORF">CWC46_01240</name>
    <name evidence="4" type="ORF">Ser39006_001240</name>
</gene>
<evidence type="ECO:0000313" key="2">
    <source>
        <dbReference type="EMBL" id="AGJ98310.1"/>
    </source>
</evidence>
<dbReference type="EMBL" id="KC601845">
    <property type="protein sequence ID" value="AGJ98310.1"/>
    <property type="molecule type" value="Genomic_DNA"/>
</dbReference>
<evidence type="ECO:0000256" key="1">
    <source>
        <dbReference type="PROSITE-ProRule" id="PRU00339"/>
    </source>
</evidence>
<proteinExistence type="predicted"/>
<dbReference type="PROSITE" id="PS50005">
    <property type="entry name" value="TPR"/>
    <property type="match status" value="1"/>
</dbReference>
<name>M9WRA3_SERS3</name>
<reference evidence="4" key="4">
    <citation type="submission" date="2013-09" db="EMBL/GenBank/DDBJ databases">
        <authorList>
            <person name="Wang G."/>
            <person name="Yang Y."/>
            <person name="Su Y."/>
        </authorList>
    </citation>
    <scope>NUCLEOTIDE SEQUENCE</scope>
    <source>
        <strain evidence="4">ATCC 39006</strain>
    </source>
</reference>
<organism evidence="2">
    <name type="scientific">Serratia sp. (strain ATCC 39006)</name>
    <name type="common">Prodigiosinella confusarubida</name>
    <dbReference type="NCBI Taxonomy" id="104623"/>
    <lineage>
        <taxon>Bacteria</taxon>
        <taxon>Pseudomonadati</taxon>
        <taxon>Pseudomonadota</taxon>
        <taxon>Gammaproteobacteria</taxon>
        <taxon>Enterobacterales</taxon>
        <taxon>Pectobacteriaceae</taxon>
        <taxon>Prodigiosinella</taxon>
    </lineage>
</organism>
<dbReference type="EMBL" id="CP025085">
    <property type="protein sequence ID" value="AUG98566.1"/>
    <property type="molecule type" value="Genomic_DNA"/>
</dbReference>
<dbReference type="EMBL" id="CP025084">
    <property type="protein sequence ID" value="AUH02881.1"/>
    <property type="molecule type" value="Genomic_DNA"/>
</dbReference>
<protein>
    <submittedName>
        <fullName evidence="2">GvpX</fullName>
    </submittedName>
</protein>
<reference evidence="3 6" key="5">
    <citation type="submission" date="2017-11" db="EMBL/GenBank/DDBJ databases">
        <title>Complete genome sequence of Serratia sp. ATCC 39006 LacA.</title>
        <authorList>
            <person name="Hampton H.G."/>
            <person name="Jackson S.A."/>
            <person name="Jauregui R."/>
            <person name="Poulter G.T.M."/>
            <person name="Salmond G.P.C."/>
            <person name="Fineran P.C."/>
        </authorList>
    </citation>
    <scope>NUCLEOTIDE SEQUENCE [LARGE SCALE GENOMIC DNA]</scope>
    <source>
        <strain evidence="3 6">ATCC 39006</strain>
    </source>
</reference>
<keyword evidence="5" id="KW-1185">Reference proteome</keyword>
<dbReference type="AlphaFoldDB" id="M9WRA3"/>
<evidence type="ECO:0000313" key="6">
    <source>
        <dbReference type="Proteomes" id="UP000233778"/>
    </source>
</evidence>
<dbReference type="Gene3D" id="1.25.40.10">
    <property type="entry name" value="Tetratricopeptide repeat domain"/>
    <property type="match status" value="1"/>
</dbReference>
<reference evidence="4 5" key="2">
    <citation type="journal article" date="2013" name="Genome Announc.">
        <title>Draft genome sequence of Serratia sp. strain ATCC 39006, a model bacterium for analysis of the biosynthesis and regulation of prodigiosin, a carbapenem, and gas vesicles.</title>
        <authorList>
            <person name="Fineran P.C."/>
            <person name="Iglesias Cans M.C."/>
            <person name="Ramsay J.P."/>
            <person name="Wilf N.M."/>
            <person name="Cossyleon D."/>
            <person name="McNeil M.B."/>
            <person name="Williamson N.R."/>
            <person name="Monson R.E."/>
            <person name="Becher S.A."/>
            <person name="Stanton J.A."/>
            <person name="Brugger K."/>
            <person name="Brown S.D."/>
            <person name="Salmond G.P."/>
        </authorList>
    </citation>
    <scope>NUCLEOTIDE SEQUENCE [LARGE SCALE GENOMIC DNA]</scope>
    <source>
        <strain evidence="4">ATCC 39006</strain>
        <strain evidence="5">ATCC 39006 / SC 11482</strain>
    </source>
</reference>
<dbReference type="KEGG" id="serq:CWC46_01240"/>
<evidence type="ECO:0000313" key="5">
    <source>
        <dbReference type="Proteomes" id="UP000017700"/>
    </source>
</evidence>
<evidence type="ECO:0000313" key="4">
    <source>
        <dbReference type="EMBL" id="AUH02881.1"/>
    </source>
</evidence>
<dbReference type="STRING" id="104623.Ser39006_00707"/>
<dbReference type="SUPFAM" id="SSF48452">
    <property type="entry name" value="TPR-like"/>
    <property type="match status" value="1"/>
</dbReference>
<dbReference type="KEGG" id="sera:Ser39006_001240"/>
<dbReference type="Pfam" id="PF13174">
    <property type="entry name" value="TPR_6"/>
    <property type="match status" value="1"/>
</dbReference>
<reference evidence="2" key="3">
    <citation type="submission" date="2013-02" db="EMBL/GenBank/DDBJ databases">
        <authorList>
            <person name="Ramsay J.P."/>
            <person name="Williamson N.R."/>
            <person name="Spring D.R."/>
            <person name="Salmond G.P.C."/>
        </authorList>
    </citation>
    <scope>NUCLEOTIDE SEQUENCE</scope>
</reference>